<dbReference type="AlphaFoldDB" id="A0A1Z1FD11"/>
<reference evidence="1 2" key="1">
    <citation type="submission" date="2017-01" db="EMBL/GenBank/DDBJ databases">
        <title>Complete genome sequence of esterase-producing bacterium Croceicoccus marinus E4A9.</title>
        <authorList>
            <person name="Wu Y.-H."/>
            <person name="Cheng H."/>
            <person name="Xu L."/>
            <person name="Huo Y.-Y."/>
            <person name="Wang C.-S."/>
            <person name="Xu X.-W."/>
        </authorList>
    </citation>
    <scope>NUCLEOTIDE SEQUENCE [LARGE SCALE GENOMIC DNA]</scope>
    <source>
        <strain evidence="1 2">E4A9</strain>
    </source>
</reference>
<dbReference type="Pfam" id="PF13646">
    <property type="entry name" value="HEAT_2"/>
    <property type="match status" value="1"/>
</dbReference>
<proteinExistence type="predicted"/>
<name>A0A1Z1FD11_9SPHN</name>
<organism evidence="1 2">
    <name type="scientific">Croceicoccus marinus</name>
    <dbReference type="NCBI Taxonomy" id="450378"/>
    <lineage>
        <taxon>Bacteria</taxon>
        <taxon>Pseudomonadati</taxon>
        <taxon>Pseudomonadota</taxon>
        <taxon>Alphaproteobacteria</taxon>
        <taxon>Sphingomonadales</taxon>
        <taxon>Erythrobacteraceae</taxon>
        <taxon>Croceicoccus</taxon>
    </lineage>
</organism>
<dbReference type="OrthoDB" id="9801841at2"/>
<dbReference type="PANTHER" id="PTHR12697:SF5">
    <property type="entry name" value="DEOXYHYPUSINE HYDROXYLASE"/>
    <property type="match status" value="1"/>
</dbReference>
<gene>
    <name evidence="1" type="ORF">A9D14_10955</name>
</gene>
<dbReference type="InterPro" id="IPR016024">
    <property type="entry name" value="ARM-type_fold"/>
</dbReference>
<dbReference type="EMBL" id="CP019602">
    <property type="protein sequence ID" value="ARU16603.1"/>
    <property type="molecule type" value="Genomic_DNA"/>
</dbReference>
<keyword evidence="2" id="KW-1185">Reference proteome</keyword>
<dbReference type="GO" id="GO:0016491">
    <property type="term" value="F:oxidoreductase activity"/>
    <property type="evidence" value="ECO:0007669"/>
    <property type="project" value="TreeGrafter"/>
</dbReference>
<dbReference type="Proteomes" id="UP000195807">
    <property type="component" value="Chromosome"/>
</dbReference>
<dbReference type="STRING" id="450378.GCA_001661675_02204"/>
<dbReference type="RefSeq" id="WP_066846322.1">
    <property type="nucleotide sequence ID" value="NZ_CP019602.1"/>
</dbReference>
<dbReference type="InterPro" id="IPR011989">
    <property type="entry name" value="ARM-like"/>
</dbReference>
<protein>
    <recommendedName>
        <fullName evidence="3">HEAT repeat domain-containing protein</fullName>
    </recommendedName>
</protein>
<dbReference type="InterPro" id="IPR004155">
    <property type="entry name" value="PBS_lyase_HEAT"/>
</dbReference>
<dbReference type="Gene3D" id="1.25.10.10">
    <property type="entry name" value="Leucine-rich Repeat Variant"/>
    <property type="match status" value="2"/>
</dbReference>
<dbReference type="SMART" id="SM00567">
    <property type="entry name" value="EZ_HEAT"/>
    <property type="match status" value="5"/>
</dbReference>
<dbReference type="KEGG" id="cman:A9D14_10955"/>
<sequence>MTALLTLWYLSLALCVLAVLAVLALLAARVAAGRFTGRREDARRRLLPVMLGGDPDHLQRLYGTDLAVAADLTGELAEMTRGSERDALLARAAALGVTDLLLRRLRSWSPQVRLHAVEALAQFPGGHDYSMVALDDCNPDVRLGAALALAQCGTSPDPLTVVGKLKAGEEEHSLLLVSLMRDLADADSEAVASLMFDDNLSHRVKFAALEALSDRGGEYAPLLAYMVRETAQHPEWQPRLFRALGRTGHPAGAEAIVAGLHDANWIVRSAAAEAAGRARLAQAADRLAAMLCDDHFWVRYRVSEALLRLGPRGIATLRAASESRNPVVSAAASKMLAEGKAA</sequence>
<evidence type="ECO:0000313" key="1">
    <source>
        <dbReference type="EMBL" id="ARU16603.1"/>
    </source>
</evidence>
<dbReference type="SUPFAM" id="SSF48371">
    <property type="entry name" value="ARM repeat"/>
    <property type="match status" value="1"/>
</dbReference>
<accession>A0A1Z1FD11</accession>
<dbReference type="PANTHER" id="PTHR12697">
    <property type="entry name" value="PBS LYASE HEAT-LIKE PROTEIN"/>
    <property type="match status" value="1"/>
</dbReference>
<evidence type="ECO:0008006" key="3">
    <source>
        <dbReference type="Google" id="ProtNLM"/>
    </source>
</evidence>
<evidence type="ECO:0000313" key="2">
    <source>
        <dbReference type="Proteomes" id="UP000195807"/>
    </source>
</evidence>